<gene>
    <name evidence="2" type="ORF">CB5_LOCUS9726</name>
</gene>
<dbReference type="AlphaFoldDB" id="A0A6V7P6Q1"/>
<name>A0A6V7P6Q1_ANACO</name>
<dbReference type="PANTHER" id="PTHR15907">
    <property type="entry name" value="DUF614 FAMILY PROTEIN-RELATED"/>
    <property type="match status" value="1"/>
</dbReference>
<organism evidence="2">
    <name type="scientific">Ananas comosus var. bracteatus</name>
    <name type="common">red pineapple</name>
    <dbReference type="NCBI Taxonomy" id="296719"/>
    <lineage>
        <taxon>Eukaryota</taxon>
        <taxon>Viridiplantae</taxon>
        <taxon>Streptophyta</taxon>
        <taxon>Embryophyta</taxon>
        <taxon>Tracheophyta</taxon>
        <taxon>Spermatophyta</taxon>
        <taxon>Magnoliopsida</taxon>
        <taxon>Liliopsida</taxon>
        <taxon>Poales</taxon>
        <taxon>Bromeliaceae</taxon>
        <taxon>Bromelioideae</taxon>
        <taxon>Ananas</taxon>
    </lineage>
</organism>
<evidence type="ECO:0000313" key="2">
    <source>
        <dbReference type="EMBL" id="CAD1826515.1"/>
    </source>
</evidence>
<keyword evidence="1" id="KW-0812">Transmembrane</keyword>
<sequence length="182" mass="19824">MERSGHWCEPVAWKEGSEGGQAAISAGSGEALAANKSLSSRGQLSAYRSCTLEWSTGLCGCCEDCSNCCVTCFCPCITFGKIAEIVDRGSTSCATSAFLYGLVMYLTGCGCLFSCSYRSKMRAQYSLRESPCSDCCVHFCCEHLALCQEYRELKRRGFNMDIGWQANMERQAATLPPQMHGG</sequence>
<keyword evidence="1" id="KW-1133">Transmembrane helix</keyword>
<dbReference type="Pfam" id="PF04749">
    <property type="entry name" value="PLAC8"/>
    <property type="match status" value="1"/>
</dbReference>
<dbReference type="NCBIfam" id="TIGR01571">
    <property type="entry name" value="A_thal_Cys_rich"/>
    <property type="match status" value="1"/>
</dbReference>
<keyword evidence="1" id="KW-0472">Membrane</keyword>
<dbReference type="EMBL" id="LR862145">
    <property type="protein sequence ID" value="CAD1826515.1"/>
    <property type="molecule type" value="Genomic_DNA"/>
</dbReference>
<proteinExistence type="predicted"/>
<evidence type="ECO:0000256" key="1">
    <source>
        <dbReference type="SAM" id="Phobius"/>
    </source>
</evidence>
<dbReference type="InterPro" id="IPR006461">
    <property type="entry name" value="PLAC_motif_containing"/>
</dbReference>
<accession>A0A6V7P6Q1</accession>
<protein>
    <recommendedName>
        <fullName evidence="3">Cell number regulator 2-like</fullName>
    </recommendedName>
</protein>
<evidence type="ECO:0008006" key="3">
    <source>
        <dbReference type="Google" id="ProtNLM"/>
    </source>
</evidence>
<feature type="transmembrane region" description="Helical" evidence="1">
    <location>
        <begin position="97"/>
        <end position="117"/>
    </location>
</feature>
<reference evidence="2" key="1">
    <citation type="submission" date="2020-07" db="EMBL/GenBank/DDBJ databases">
        <authorList>
            <person name="Lin J."/>
        </authorList>
    </citation>
    <scope>NUCLEOTIDE SEQUENCE</scope>
</reference>